<organism evidence="2 3">
    <name type="scientific">Portunus trituberculatus</name>
    <name type="common">Swimming crab</name>
    <name type="synonym">Neptunus trituberculatus</name>
    <dbReference type="NCBI Taxonomy" id="210409"/>
    <lineage>
        <taxon>Eukaryota</taxon>
        <taxon>Metazoa</taxon>
        <taxon>Ecdysozoa</taxon>
        <taxon>Arthropoda</taxon>
        <taxon>Crustacea</taxon>
        <taxon>Multicrustacea</taxon>
        <taxon>Malacostraca</taxon>
        <taxon>Eumalacostraca</taxon>
        <taxon>Eucarida</taxon>
        <taxon>Decapoda</taxon>
        <taxon>Pleocyemata</taxon>
        <taxon>Brachyura</taxon>
        <taxon>Eubrachyura</taxon>
        <taxon>Portunoidea</taxon>
        <taxon>Portunidae</taxon>
        <taxon>Portuninae</taxon>
        <taxon>Portunus</taxon>
    </lineage>
</organism>
<comment type="caution">
    <text evidence="2">The sequence shown here is derived from an EMBL/GenBank/DDBJ whole genome shotgun (WGS) entry which is preliminary data.</text>
</comment>
<feature type="compositionally biased region" description="Acidic residues" evidence="1">
    <location>
        <begin position="1"/>
        <end position="22"/>
    </location>
</feature>
<dbReference type="EMBL" id="VSRR010000146">
    <property type="protein sequence ID" value="MPC11131.1"/>
    <property type="molecule type" value="Genomic_DNA"/>
</dbReference>
<dbReference type="Proteomes" id="UP000324222">
    <property type="component" value="Unassembled WGS sequence"/>
</dbReference>
<reference evidence="2 3" key="1">
    <citation type="submission" date="2019-05" db="EMBL/GenBank/DDBJ databases">
        <title>Another draft genome of Portunus trituberculatus and its Hox gene families provides insights of decapod evolution.</title>
        <authorList>
            <person name="Jeong J.-H."/>
            <person name="Song I."/>
            <person name="Kim S."/>
            <person name="Choi T."/>
            <person name="Kim D."/>
            <person name="Ryu S."/>
            <person name="Kim W."/>
        </authorList>
    </citation>
    <scope>NUCLEOTIDE SEQUENCE [LARGE SCALE GENOMIC DNA]</scope>
    <source>
        <tissue evidence="2">Muscle</tissue>
    </source>
</reference>
<feature type="region of interest" description="Disordered" evidence="1">
    <location>
        <begin position="1"/>
        <end position="25"/>
    </location>
</feature>
<accession>A0A5B7CQP6</accession>
<proteinExistence type="predicted"/>
<sequence>MGEEEEEDVEGEKDDHHEEEEPAANHRCVFTSRHFMTLYPRSLLASLSLANVAQLYSISRRVSTLQDNHNLTLVTTEVKTKACFLCKFPSILNVAHERESVTLLLSRPDLPVSADMPSHVQTHYGRANELSWADFGYWICSHQTRCWARHSLQWKLANLTVPFAAKQDNTLWSPDMEEEEEMEEEELSILTPAQFSQALSFNEQDIKKQGTNYRTSIKSRPPQQKFLPILSSTVVMESLGMIVFVCQEFLIQKMHTFKDE</sequence>
<evidence type="ECO:0000256" key="1">
    <source>
        <dbReference type="SAM" id="MobiDB-lite"/>
    </source>
</evidence>
<keyword evidence="3" id="KW-1185">Reference proteome</keyword>
<evidence type="ECO:0000313" key="2">
    <source>
        <dbReference type="EMBL" id="MPC11131.1"/>
    </source>
</evidence>
<name>A0A5B7CQP6_PORTR</name>
<protein>
    <submittedName>
        <fullName evidence="2">Uncharacterized protein</fullName>
    </submittedName>
</protein>
<dbReference type="AlphaFoldDB" id="A0A5B7CQP6"/>
<gene>
    <name evidence="2" type="ORF">E2C01_003789</name>
</gene>
<evidence type="ECO:0000313" key="3">
    <source>
        <dbReference type="Proteomes" id="UP000324222"/>
    </source>
</evidence>